<feature type="region of interest" description="Disordered" evidence="1">
    <location>
        <begin position="1"/>
        <end position="68"/>
    </location>
</feature>
<comment type="caution">
    <text evidence="2">The sequence shown here is derived from an EMBL/GenBank/DDBJ whole genome shotgun (WGS) entry which is preliminary data.</text>
</comment>
<dbReference type="Proteomes" id="UP000597444">
    <property type="component" value="Unassembled WGS sequence"/>
</dbReference>
<organism evidence="2 3">
    <name type="scientific">Reticulibacter mediterranei</name>
    <dbReference type="NCBI Taxonomy" id="2778369"/>
    <lineage>
        <taxon>Bacteria</taxon>
        <taxon>Bacillati</taxon>
        <taxon>Chloroflexota</taxon>
        <taxon>Ktedonobacteria</taxon>
        <taxon>Ktedonobacterales</taxon>
        <taxon>Reticulibacteraceae</taxon>
        <taxon>Reticulibacter</taxon>
    </lineage>
</organism>
<dbReference type="EMBL" id="BNJK01000001">
    <property type="protein sequence ID" value="GHO94266.1"/>
    <property type="molecule type" value="Genomic_DNA"/>
</dbReference>
<sequence>MTIPASSTSPPGQLAIPRWCSTHTPATGERRQEVLQEENGTKKMLAEREYADEEWEQRQQNREAEAHE</sequence>
<evidence type="ECO:0000313" key="3">
    <source>
        <dbReference type="Proteomes" id="UP000597444"/>
    </source>
</evidence>
<gene>
    <name evidence="2" type="ORF">KSF_043140</name>
</gene>
<proteinExistence type="predicted"/>
<evidence type="ECO:0000256" key="1">
    <source>
        <dbReference type="SAM" id="MobiDB-lite"/>
    </source>
</evidence>
<keyword evidence="3" id="KW-1185">Reference proteome</keyword>
<evidence type="ECO:0000313" key="2">
    <source>
        <dbReference type="EMBL" id="GHO94266.1"/>
    </source>
</evidence>
<name>A0A8J3IS20_9CHLR</name>
<reference evidence="2" key="1">
    <citation type="submission" date="2020-10" db="EMBL/GenBank/DDBJ databases">
        <title>Taxonomic study of unclassified bacteria belonging to the class Ktedonobacteria.</title>
        <authorList>
            <person name="Yabe S."/>
            <person name="Wang C.M."/>
            <person name="Zheng Y."/>
            <person name="Sakai Y."/>
            <person name="Cavaletti L."/>
            <person name="Monciardini P."/>
            <person name="Donadio S."/>
        </authorList>
    </citation>
    <scope>NUCLEOTIDE SEQUENCE</scope>
    <source>
        <strain evidence="2">ID150040</strain>
    </source>
</reference>
<feature type="compositionally biased region" description="Polar residues" evidence="1">
    <location>
        <begin position="1"/>
        <end position="11"/>
    </location>
</feature>
<dbReference type="AlphaFoldDB" id="A0A8J3IS20"/>
<feature type="compositionally biased region" description="Basic and acidic residues" evidence="1">
    <location>
        <begin position="56"/>
        <end position="68"/>
    </location>
</feature>
<accession>A0A8J3IS20</accession>
<protein>
    <submittedName>
        <fullName evidence="2">Uncharacterized protein</fullName>
    </submittedName>
</protein>
<feature type="compositionally biased region" description="Basic and acidic residues" evidence="1">
    <location>
        <begin position="28"/>
        <end position="49"/>
    </location>
</feature>